<organism>
    <name type="scientific">Physcomitrium patens</name>
    <name type="common">Spreading-leaved earth moss</name>
    <name type="synonym">Physcomitrella patens</name>
    <dbReference type="NCBI Taxonomy" id="3218"/>
    <lineage>
        <taxon>Eukaryota</taxon>
        <taxon>Viridiplantae</taxon>
        <taxon>Streptophyta</taxon>
        <taxon>Embryophyta</taxon>
        <taxon>Bryophyta</taxon>
        <taxon>Bryophytina</taxon>
        <taxon>Bryopsida</taxon>
        <taxon>Funariidae</taxon>
        <taxon>Funariales</taxon>
        <taxon>Funariaceae</taxon>
        <taxon>Physcomitrium</taxon>
    </lineage>
</organism>
<reference evidence="1" key="1">
    <citation type="journal article" date="2008" name="Science">
        <title>The Physcomitrella genome reveals evolutionary insights into the conquest of land by plants.</title>
        <authorList>
            <person name="Rensing S."/>
            <person name="Lang D."/>
            <person name="Zimmer A."/>
            <person name="Terry A."/>
            <person name="Salamov A."/>
            <person name="Shapiro H."/>
            <person name="Nishiyama T."/>
            <person name="Perroud P.-F."/>
            <person name="Lindquist E."/>
            <person name="Kamisugi Y."/>
            <person name="Tanahashi T."/>
            <person name="Sakakibara K."/>
            <person name="Fujita T."/>
            <person name="Oishi K."/>
            <person name="Shin-I T."/>
            <person name="Kuroki Y."/>
            <person name="Toyoda A."/>
            <person name="Suzuki Y."/>
            <person name="Hashimoto A."/>
            <person name="Yamaguchi K."/>
            <person name="Sugano A."/>
            <person name="Kohara Y."/>
            <person name="Fujiyama A."/>
            <person name="Anterola A."/>
            <person name="Aoki S."/>
            <person name="Ashton N."/>
            <person name="Barbazuk W.B."/>
            <person name="Barker E."/>
            <person name="Bennetzen J."/>
            <person name="Bezanilla M."/>
            <person name="Blankenship R."/>
            <person name="Cho S.H."/>
            <person name="Dutcher S."/>
            <person name="Estelle M."/>
            <person name="Fawcett J.A."/>
            <person name="Gundlach H."/>
            <person name="Hanada K."/>
            <person name="Heyl A."/>
            <person name="Hicks K.A."/>
            <person name="Hugh J."/>
            <person name="Lohr M."/>
            <person name="Mayer K."/>
            <person name="Melkozernov A."/>
            <person name="Murata T."/>
            <person name="Nelson D."/>
            <person name="Pils B."/>
            <person name="Prigge M."/>
            <person name="Reiss B."/>
            <person name="Renner T."/>
            <person name="Rombauts S."/>
            <person name="Rushton P."/>
            <person name="Sanderfoot A."/>
            <person name="Schween G."/>
            <person name="Shiu S.-H."/>
            <person name="Stueber K."/>
            <person name="Theodoulou F.L."/>
            <person name="Tu H."/>
            <person name="Van de Peer Y."/>
            <person name="Verrier P.J."/>
            <person name="Waters E."/>
            <person name="Wood A."/>
            <person name="Yang L."/>
            <person name="Cove D."/>
            <person name="Cuming A."/>
            <person name="Hasebe M."/>
            <person name="Lucas S."/>
            <person name="Mishler D.B."/>
            <person name="Reski R."/>
            <person name="Grigoriev I."/>
            <person name="Quatrano R.S."/>
            <person name="Boore J.L."/>
        </authorList>
    </citation>
    <scope>NUCLEOTIDE SEQUENCE [LARGE SCALE GENOMIC DNA]</scope>
</reference>
<dbReference type="EMBL" id="DS546006">
    <property type="protein sequence ID" value="EDQ48727.1"/>
    <property type="molecule type" value="Genomic_DNA"/>
</dbReference>
<evidence type="ECO:0000313" key="1">
    <source>
        <dbReference type="EMBL" id="EDQ48727.1"/>
    </source>
</evidence>
<protein>
    <submittedName>
        <fullName evidence="1">Predicted protein</fullName>
    </submittedName>
</protein>
<sequence>MVWKGLTVADGAGPFLAPTPWLPIRVACDVRSIETSWKPRRTPGRSRMCCEAIEDVGVHAAAAVHRCCSWQVIRLRLPPLSSSHGPQNQRVMGIASRNMAAIVALDAENEDGVVGRNERKQKTMFQFTITTL</sequence>
<accession>A9U6H6</accession>
<gene>
    <name evidence="1" type="ORF">PHYPADRAFT_103248</name>
</gene>
<proteinExistence type="predicted"/>
<name>A9U6H6_PHYPA</name>
<dbReference type="AlphaFoldDB" id="A9U6H6"/>